<proteinExistence type="predicted"/>
<organism evidence="2 3">
    <name type="scientific">Pseudozyma flocculosa PF-1</name>
    <dbReference type="NCBI Taxonomy" id="1277687"/>
    <lineage>
        <taxon>Eukaryota</taxon>
        <taxon>Fungi</taxon>
        <taxon>Dikarya</taxon>
        <taxon>Basidiomycota</taxon>
        <taxon>Ustilaginomycotina</taxon>
        <taxon>Ustilaginomycetes</taxon>
        <taxon>Ustilaginales</taxon>
        <taxon>Ustilaginaceae</taxon>
        <taxon>Pseudozyma</taxon>
    </lineage>
</organism>
<feature type="compositionally biased region" description="Low complexity" evidence="1">
    <location>
        <begin position="31"/>
        <end position="61"/>
    </location>
</feature>
<dbReference type="OrthoDB" id="10260741at2759"/>
<dbReference type="InterPro" id="IPR005334">
    <property type="entry name" value="Tctex-1-like"/>
</dbReference>
<protein>
    <recommendedName>
        <fullName evidence="4">Topoisomerase I damage affected protein 2</fullName>
    </recommendedName>
</protein>
<reference evidence="2 3" key="1">
    <citation type="journal article" date="2013" name="Plant Cell">
        <title>The transition from a phytopathogenic smut ancestor to an anamorphic biocontrol agent deciphered by comparative whole-genome analysis.</title>
        <authorList>
            <person name="Lefebvre F."/>
            <person name="Joly D.L."/>
            <person name="Labbe C."/>
            <person name="Teichmann B."/>
            <person name="Linning R."/>
            <person name="Belzile F."/>
            <person name="Bakkeren G."/>
            <person name="Belanger R.R."/>
        </authorList>
    </citation>
    <scope>NUCLEOTIDE SEQUENCE [LARGE SCALE GENOMIC DNA]</scope>
    <source>
        <strain evidence="2 3">PF-1</strain>
    </source>
</reference>
<sequence>MASPSIGGPTSPNGFSAMTSPLPSSHPQLGSSSTRPSAPPSSADGSASLDSAPPSASAPPSRTRFDPQGALQSQLSHILSSRLKTERWDKQDKAKNRALSRGVAETVKARMLDIEPKGFKFIVQVQLVENLGQGGRGALSGG</sequence>
<dbReference type="Gene3D" id="3.30.1140.40">
    <property type="entry name" value="Tctex-1"/>
    <property type="match status" value="1"/>
</dbReference>
<gene>
    <name evidence="2" type="ORF">PFL1_04865</name>
</gene>
<evidence type="ECO:0000313" key="2">
    <source>
        <dbReference type="EMBL" id="EPQ27728.1"/>
    </source>
</evidence>
<feature type="region of interest" description="Disordered" evidence="1">
    <location>
        <begin position="1"/>
        <end position="74"/>
    </location>
</feature>
<evidence type="ECO:0000313" key="3">
    <source>
        <dbReference type="Proteomes" id="UP000053664"/>
    </source>
</evidence>
<evidence type="ECO:0008006" key="4">
    <source>
        <dbReference type="Google" id="ProtNLM"/>
    </source>
</evidence>
<dbReference type="InterPro" id="IPR038586">
    <property type="entry name" value="Tctex-1-like_sf"/>
</dbReference>
<dbReference type="KEGG" id="pfp:PFL1_04865"/>
<feature type="compositionally biased region" description="Polar residues" evidence="1">
    <location>
        <begin position="8"/>
        <end position="30"/>
    </location>
</feature>
<dbReference type="RefSeq" id="XP_007880584.1">
    <property type="nucleotide sequence ID" value="XM_007882393.1"/>
</dbReference>
<evidence type="ECO:0000256" key="1">
    <source>
        <dbReference type="SAM" id="MobiDB-lite"/>
    </source>
</evidence>
<dbReference type="EMBL" id="KE361638">
    <property type="protein sequence ID" value="EPQ27728.1"/>
    <property type="molecule type" value="Genomic_DNA"/>
</dbReference>
<dbReference type="eggNOG" id="ENOG502SE9C">
    <property type="taxonomic scope" value="Eukaryota"/>
</dbReference>
<dbReference type="AlphaFoldDB" id="A0A061H504"/>
<dbReference type="Proteomes" id="UP000053664">
    <property type="component" value="Unassembled WGS sequence"/>
</dbReference>
<accession>A0A061H504</accession>
<dbReference type="Pfam" id="PF03645">
    <property type="entry name" value="Tctex-1"/>
    <property type="match status" value="1"/>
</dbReference>
<name>A0A061H504_9BASI</name>
<dbReference type="GeneID" id="19318965"/>
<dbReference type="HOGENOM" id="CLU_1816637_0_0_1"/>